<dbReference type="Proteomes" id="UP000189796">
    <property type="component" value="Chromosome I"/>
</dbReference>
<dbReference type="EMBL" id="LT670817">
    <property type="protein sequence ID" value="SHH26639.1"/>
    <property type="molecule type" value="Genomic_DNA"/>
</dbReference>
<protein>
    <submittedName>
        <fullName evidence="2">Uncharacterized protein</fullName>
    </submittedName>
</protein>
<feature type="transmembrane region" description="Helical" evidence="1">
    <location>
        <begin position="7"/>
        <end position="28"/>
    </location>
</feature>
<evidence type="ECO:0000313" key="2">
    <source>
        <dbReference type="EMBL" id="SHH26639.1"/>
    </source>
</evidence>
<keyword evidence="1" id="KW-0472">Membrane</keyword>
<evidence type="ECO:0000256" key="1">
    <source>
        <dbReference type="SAM" id="Phobius"/>
    </source>
</evidence>
<evidence type="ECO:0000313" key="3">
    <source>
        <dbReference type="Proteomes" id="UP000189796"/>
    </source>
</evidence>
<gene>
    <name evidence="2" type="ORF">SAMN05443248_4263</name>
</gene>
<accession>A0A1M5RKE4</accession>
<keyword evidence="1" id="KW-0812">Transmembrane</keyword>
<dbReference type="AlphaFoldDB" id="A0A1M5RKE4"/>
<dbReference type="OrthoDB" id="7632567at2"/>
<name>A0A1M5RKE4_9BRAD</name>
<sequence>MKAGNWIILAALLGMLSATIWIGYDMWMTTSDIAVSENDYIAMGIGAALSLLISCGLIALLFYSSRHE</sequence>
<keyword evidence="1" id="KW-1133">Transmembrane helix</keyword>
<feature type="transmembrane region" description="Helical" evidence="1">
    <location>
        <begin position="40"/>
        <end position="63"/>
    </location>
</feature>
<reference evidence="2 3" key="1">
    <citation type="submission" date="2016-11" db="EMBL/GenBank/DDBJ databases">
        <authorList>
            <person name="Jaros S."/>
            <person name="Januszkiewicz K."/>
            <person name="Wedrychowicz H."/>
        </authorList>
    </citation>
    <scope>NUCLEOTIDE SEQUENCE [LARGE SCALE GENOMIC DNA]</scope>
    <source>
        <strain evidence="2 3">GAS138</strain>
    </source>
</reference>
<organism evidence="2 3">
    <name type="scientific">Bradyrhizobium erythrophlei</name>
    <dbReference type="NCBI Taxonomy" id="1437360"/>
    <lineage>
        <taxon>Bacteria</taxon>
        <taxon>Pseudomonadati</taxon>
        <taxon>Pseudomonadota</taxon>
        <taxon>Alphaproteobacteria</taxon>
        <taxon>Hyphomicrobiales</taxon>
        <taxon>Nitrobacteraceae</taxon>
        <taxon>Bradyrhizobium</taxon>
    </lineage>
</organism>
<dbReference type="RefSeq" id="WP_079603093.1">
    <property type="nucleotide sequence ID" value="NZ_LT670817.1"/>
</dbReference>
<proteinExistence type="predicted"/>